<sequence length="460" mass="51785">MRYCMLKSISIKRTLTLLFLQASLYFLALFLTVIQEVSPIVKEWDSLIYNHVFVEDLDLSGKTLDEARSSLQKNYMELIQNKVIFVHAGPKTYTLSLDQVLKGNNLEAIIKEALYLGKEDSLLLKYQYIKHGFPKKYTLSLEYDEKIIKRFVHQIASSLNSEVKNAQIIQKGRGKLEVIPSQAAYSLDEPKLISLIQTALSQKITENIAITAPITEVQPQYTTEYMAASTTKIASFSTSFPHTPDGRTENIRLSAEAINGTLLMPGDVFSFNETVGETTLEKGYKMAPVISNGTITQGLGGGICQVSSTLYNAILRTGLCSLERRPHSKISTYVPIGLDATVSYGTIDYKFKNTFNYPLYIEAYTDASQIYITVYSHSSLSGKDYRIENDVYQLLPSPVTYRYDSSLSPTDRILVQKGTIGYKAKSYRKLYTNNQLVSTEEIADDIYRPSPTIYRTGFPK</sequence>
<accession>A0AC61DGP0</accession>
<evidence type="ECO:0000313" key="2">
    <source>
        <dbReference type="Proteomes" id="UP000224460"/>
    </source>
</evidence>
<comment type="caution">
    <text evidence="1">The sequence shown here is derived from an EMBL/GenBank/DDBJ whole genome shotgun (WGS) entry which is preliminary data.</text>
</comment>
<keyword evidence="2" id="KW-1185">Reference proteome</keyword>
<dbReference type="EMBL" id="PEDL01000001">
    <property type="protein sequence ID" value="PHV72038.1"/>
    <property type="molecule type" value="Genomic_DNA"/>
</dbReference>
<proteinExistence type="predicted"/>
<name>A0AC61DGP0_9FIRM</name>
<evidence type="ECO:0000313" key="1">
    <source>
        <dbReference type="EMBL" id="PHV72038.1"/>
    </source>
</evidence>
<gene>
    <name evidence="1" type="ORF">CS063_00745</name>
</gene>
<organism evidence="1 2">
    <name type="scientific">Sporanaerobium hydrogeniformans</name>
    <dbReference type="NCBI Taxonomy" id="3072179"/>
    <lineage>
        <taxon>Bacteria</taxon>
        <taxon>Bacillati</taxon>
        <taxon>Bacillota</taxon>
        <taxon>Clostridia</taxon>
        <taxon>Lachnospirales</taxon>
        <taxon>Lachnospiraceae</taxon>
        <taxon>Sporanaerobium</taxon>
    </lineage>
</organism>
<dbReference type="Proteomes" id="UP000224460">
    <property type="component" value="Unassembled WGS sequence"/>
</dbReference>
<reference evidence="1" key="1">
    <citation type="submission" date="2017-10" db="EMBL/GenBank/DDBJ databases">
        <title>Genome sequence of cellulolytic Lachnospiraceae bacterium XHS1971 isolated from hotspring sediment.</title>
        <authorList>
            <person name="Vasudevan G."/>
            <person name="Joshi A.J."/>
            <person name="Hivarkar S."/>
            <person name="Lanjekar V.B."/>
            <person name="Dhakephalkar P.K."/>
            <person name="Dagar S."/>
        </authorList>
    </citation>
    <scope>NUCLEOTIDE SEQUENCE</scope>
    <source>
        <strain evidence="1">XHS1971</strain>
    </source>
</reference>
<protein>
    <submittedName>
        <fullName evidence="1">Uncharacterized protein</fullName>
    </submittedName>
</protein>